<evidence type="ECO:0000256" key="2">
    <source>
        <dbReference type="SAM" id="MobiDB-lite"/>
    </source>
</evidence>
<protein>
    <recommendedName>
        <fullName evidence="3">TRADD-like N-terminal domain-containing protein</fullName>
    </recommendedName>
</protein>
<sequence>MGWCSVTQSVIFLSNCTHALLLFLPLVLSIKTVFKVAAGGLVLTSAYQLLRRGCTYDQLITAVNTCVLPAGAKLLQIIEGSVYLKVQAESLAALEHLWRLYKNGTLKKRLQALFVTDEMRDLAGGEQVEVIVTIDEEEYDKTRNELATVETQDEPDGQEGRRLPYLAQEKLSYITNYLEQTRATDVQSVSTDDDSGKPGSGSAPSEFGFEETSDSTSKLCLKDLSKEVTEELTSRLNRNQDVLNQFYRSFGLDPDLLYDVRDRRRNIGKFFPDTPIKLLKEVFEALKLYDFAEFLEKATKRRTLRPALPLKEIEKLSNVSNRPTKVYSKAKVLIVGFVETSPTFENYDVETAGSFFRSQNSRNEVTTFFPTASYKELAADLDKLSRSKSKDEINDRKARGREQDLKMLLENKISDSYNKWKRRREELELFGPDDFDDEYDWGQEDIIARQHEATFSTKTDEQLLSVFYKEEPEMKNELKELTEKIEKWKNERKPLIEKQIKQKEEELKKEIEKFEITVLSVIDEWIEVLPYDKEKESTLFVVLIQHSQSLRRMSDAIHQKTITIERCLREKLALIPDTKLLITNNFSRFARKENILSETLEVHLSNKDQLTILLELLTKRLETLDLISVMQELQRTFPPDDNHFRRFGVQIRENLSCVPRLQKTEQFL</sequence>
<accession>A0ABN8S8V9</accession>
<dbReference type="EMBL" id="CALNXK010000579">
    <property type="protein sequence ID" value="CAH3187948.1"/>
    <property type="molecule type" value="Genomic_DNA"/>
</dbReference>
<evidence type="ECO:0000313" key="5">
    <source>
        <dbReference type="Proteomes" id="UP001159405"/>
    </source>
</evidence>
<dbReference type="InterPro" id="IPR049341">
    <property type="entry name" value="TRADD-like_N"/>
</dbReference>
<keyword evidence="1" id="KW-0175">Coiled coil</keyword>
<keyword evidence="5" id="KW-1185">Reference proteome</keyword>
<feature type="domain" description="TRADD-like N-terminal" evidence="3">
    <location>
        <begin position="55"/>
        <end position="119"/>
    </location>
</feature>
<gene>
    <name evidence="4" type="ORF">PLOB_00038567</name>
</gene>
<evidence type="ECO:0000259" key="3">
    <source>
        <dbReference type="Pfam" id="PF20694"/>
    </source>
</evidence>
<dbReference type="Pfam" id="PF20694">
    <property type="entry name" value="TRADD-like_N"/>
    <property type="match status" value="1"/>
</dbReference>
<reference evidence="4 5" key="1">
    <citation type="submission" date="2022-05" db="EMBL/GenBank/DDBJ databases">
        <authorList>
            <consortium name="Genoscope - CEA"/>
            <person name="William W."/>
        </authorList>
    </citation>
    <scope>NUCLEOTIDE SEQUENCE [LARGE SCALE GENOMIC DNA]</scope>
</reference>
<feature type="region of interest" description="Disordered" evidence="2">
    <location>
        <begin position="184"/>
        <end position="211"/>
    </location>
</feature>
<evidence type="ECO:0000256" key="1">
    <source>
        <dbReference type="SAM" id="Coils"/>
    </source>
</evidence>
<evidence type="ECO:0000313" key="4">
    <source>
        <dbReference type="EMBL" id="CAH3187948.1"/>
    </source>
</evidence>
<feature type="coiled-coil region" evidence="1">
    <location>
        <begin position="471"/>
        <end position="517"/>
    </location>
</feature>
<dbReference type="Proteomes" id="UP001159405">
    <property type="component" value="Unassembled WGS sequence"/>
</dbReference>
<proteinExistence type="predicted"/>
<organism evidence="4 5">
    <name type="scientific">Porites lobata</name>
    <dbReference type="NCBI Taxonomy" id="104759"/>
    <lineage>
        <taxon>Eukaryota</taxon>
        <taxon>Metazoa</taxon>
        <taxon>Cnidaria</taxon>
        <taxon>Anthozoa</taxon>
        <taxon>Hexacorallia</taxon>
        <taxon>Scleractinia</taxon>
        <taxon>Fungiina</taxon>
        <taxon>Poritidae</taxon>
        <taxon>Porites</taxon>
    </lineage>
</organism>
<comment type="caution">
    <text evidence="4">The sequence shown here is derived from an EMBL/GenBank/DDBJ whole genome shotgun (WGS) entry which is preliminary data.</text>
</comment>
<name>A0ABN8S8V9_9CNID</name>